<gene>
    <name evidence="2" type="ORF">CFIO01_06920</name>
</gene>
<feature type="region of interest" description="Disordered" evidence="1">
    <location>
        <begin position="54"/>
        <end position="81"/>
    </location>
</feature>
<protein>
    <submittedName>
        <fullName evidence="2">Uncharacterized protein</fullName>
    </submittedName>
</protein>
<dbReference type="EMBL" id="JARH01001072">
    <property type="protein sequence ID" value="EXF73282.1"/>
    <property type="molecule type" value="Genomic_DNA"/>
</dbReference>
<dbReference type="HOGENOM" id="CLU_1777291_0_0_1"/>
<dbReference type="OrthoDB" id="10589554at2759"/>
<sequence length="146" mass="15927">MHLTLGLLDENTFWVSRRPLGRPRSSSRRLAGASARASASDYYSEWLDGRLVGRSTPSAAEHQDHPAPVENVSPSVDPTWPPSSRCGQRGLAARWLPSMGLCLCVANVFVFQMTCLKVDSPSLPLVLPLASEASVHFELKGLREVS</sequence>
<name>A0A010Q0H4_9PEZI</name>
<evidence type="ECO:0000313" key="3">
    <source>
        <dbReference type="Proteomes" id="UP000020467"/>
    </source>
</evidence>
<keyword evidence="3" id="KW-1185">Reference proteome</keyword>
<organism evidence="2 3">
    <name type="scientific">Colletotrichum fioriniae PJ7</name>
    <dbReference type="NCBI Taxonomy" id="1445577"/>
    <lineage>
        <taxon>Eukaryota</taxon>
        <taxon>Fungi</taxon>
        <taxon>Dikarya</taxon>
        <taxon>Ascomycota</taxon>
        <taxon>Pezizomycotina</taxon>
        <taxon>Sordariomycetes</taxon>
        <taxon>Hypocreomycetidae</taxon>
        <taxon>Glomerellales</taxon>
        <taxon>Glomerellaceae</taxon>
        <taxon>Colletotrichum</taxon>
        <taxon>Colletotrichum acutatum species complex</taxon>
    </lineage>
</organism>
<accession>A0A010Q0H4</accession>
<reference evidence="2 3" key="1">
    <citation type="submission" date="2014-02" db="EMBL/GenBank/DDBJ databases">
        <title>The genome sequence of Colletotrichum fioriniae PJ7.</title>
        <authorList>
            <person name="Baroncelli R."/>
            <person name="Thon M.R."/>
        </authorList>
    </citation>
    <scope>NUCLEOTIDE SEQUENCE [LARGE SCALE GENOMIC DNA]</scope>
    <source>
        <strain evidence="2 3">PJ7</strain>
    </source>
</reference>
<dbReference type="KEGG" id="cfj:CFIO01_06920"/>
<evidence type="ECO:0000313" key="2">
    <source>
        <dbReference type="EMBL" id="EXF73282.1"/>
    </source>
</evidence>
<evidence type="ECO:0000256" key="1">
    <source>
        <dbReference type="SAM" id="MobiDB-lite"/>
    </source>
</evidence>
<proteinExistence type="predicted"/>
<dbReference type="Proteomes" id="UP000020467">
    <property type="component" value="Unassembled WGS sequence"/>
</dbReference>
<comment type="caution">
    <text evidence="2">The sequence shown here is derived from an EMBL/GenBank/DDBJ whole genome shotgun (WGS) entry which is preliminary data.</text>
</comment>
<dbReference type="AlphaFoldDB" id="A0A010Q0H4"/>